<organism evidence="1 2">
    <name type="scientific">Treponema phagedenis</name>
    <dbReference type="NCBI Taxonomy" id="162"/>
    <lineage>
        <taxon>Bacteria</taxon>
        <taxon>Pseudomonadati</taxon>
        <taxon>Spirochaetota</taxon>
        <taxon>Spirochaetia</taxon>
        <taxon>Spirochaetales</taxon>
        <taxon>Treponemataceae</taxon>
        <taxon>Treponema</taxon>
    </lineage>
</organism>
<reference evidence="1 2" key="1">
    <citation type="submission" date="2019-08" db="EMBL/GenBank/DDBJ databases">
        <authorList>
            <person name="Kuhnert P."/>
        </authorList>
    </citation>
    <scope>NUCLEOTIDE SEQUENCE [LARGE SCALE GENOMIC DNA]</scope>
    <source>
        <strain evidence="1 2">B36.5</strain>
    </source>
</reference>
<name>A0AAE6ITK5_TREPH</name>
<proteinExistence type="predicted"/>
<sequence length="269" mass="30984">MTRNHNQSMAVPHGTGERAAMGGYLPQYDEFARRVYACIIEGSLEEIRVADAEENVGKLDDICYITTSEVHAYQVKWTNVESTITFLDFKKLLPEIVVGWRKLKQLYSDKKVIPYLLTNKECSLQDKSVQDATGKKIGSFSEYVIHVIDRLHNELAIEGKWKSVILELESFSKLAPEEWKDFWTSFVFKHNYKYEDIDVSYKHGSQRTSDLIDLNRMIQQMVASPQRHVIASAQEILNKLGWVDRIKTKYNHNLLVTSSSYEPNTSALV</sequence>
<dbReference type="EMBL" id="CP042817">
    <property type="protein sequence ID" value="QEJ97986.1"/>
    <property type="molecule type" value="Genomic_DNA"/>
</dbReference>
<evidence type="ECO:0000313" key="1">
    <source>
        <dbReference type="EMBL" id="QEJ97986.1"/>
    </source>
</evidence>
<dbReference type="RefSeq" id="WP_148878870.1">
    <property type="nucleotide sequence ID" value="NZ_CP042813.1"/>
</dbReference>
<evidence type="ECO:0000313" key="2">
    <source>
        <dbReference type="Proteomes" id="UP000323594"/>
    </source>
</evidence>
<accession>A0AAE6ITK5</accession>
<dbReference type="Proteomes" id="UP000323594">
    <property type="component" value="Chromosome"/>
</dbReference>
<dbReference type="AlphaFoldDB" id="A0AAE6ITK5"/>
<gene>
    <name evidence="1" type="ORF">FUT82_08235</name>
</gene>
<protein>
    <submittedName>
        <fullName evidence="1">Uncharacterized protein</fullName>
    </submittedName>
</protein>